<dbReference type="Gene3D" id="3.40.47.10">
    <property type="match status" value="1"/>
</dbReference>
<feature type="domain" description="Carrier" evidence="4">
    <location>
        <begin position="905"/>
        <end position="980"/>
    </location>
</feature>
<evidence type="ECO:0000259" key="5">
    <source>
        <dbReference type="PROSITE" id="PS52004"/>
    </source>
</evidence>
<dbReference type="Proteomes" id="UP000645257">
    <property type="component" value="Unassembled WGS sequence"/>
</dbReference>
<evidence type="ECO:0000313" key="7">
    <source>
        <dbReference type="Proteomes" id="UP000645257"/>
    </source>
</evidence>
<keyword evidence="3" id="KW-0808">Transferase</keyword>
<organism evidence="6 7">
    <name type="scientific">Paludibacterium paludis</name>
    <dbReference type="NCBI Taxonomy" id="1225769"/>
    <lineage>
        <taxon>Bacteria</taxon>
        <taxon>Pseudomonadati</taxon>
        <taxon>Pseudomonadota</taxon>
        <taxon>Betaproteobacteria</taxon>
        <taxon>Neisseriales</taxon>
        <taxon>Chromobacteriaceae</taxon>
        <taxon>Paludibacterium</taxon>
    </lineage>
</organism>
<evidence type="ECO:0000259" key="4">
    <source>
        <dbReference type="PROSITE" id="PS50075"/>
    </source>
</evidence>
<keyword evidence="1" id="KW-0596">Phosphopantetheine</keyword>
<dbReference type="PANTHER" id="PTHR43775:SF37">
    <property type="entry name" value="SI:DKEY-61P9.11"/>
    <property type="match status" value="1"/>
</dbReference>
<dbReference type="InterPro" id="IPR006162">
    <property type="entry name" value="Ppantetheine_attach_site"/>
</dbReference>
<proteinExistence type="predicted"/>
<feature type="domain" description="Ketosynthase family 3 (KS3)" evidence="5">
    <location>
        <begin position="20"/>
        <end position="448"/>
    </location>
</feature>
<dbReference type="SUPFAM" id="SSF52151">
    <property type="entry name" value="FabD/lysophospholipase-like"/>
    <property type="match status" value="1"/>
</dbReference>
<evidence type="ECO:0000256" key="1">
    <source>
        <dbReference type="ARBA" id="ARBA00022450"/>
    </source>
</evidence>
<dbReference type="GO" id="GO:0005737">
    <property type="term" value="C:cytoplasm"/>
    <property type="evidence" value="ECO:0007669"/>
    <property type="project" value="TreeGrafter"/>
</dbReference>
<dbReference type="AlphaFoldDB" id="A0A918P3N7"/>
<dbReference type="SMART" id="SM00823">
    <property type="entry name" value="PKS_PP"/>
    <property type="match status" value="1"/>
</dbReference>
<dbReference type="Pfam" id="PF00550">
    <property type="entry name" value="PP-binding"/>
    <property type="match status" value="1"/>
</dbReference>
<gene>
    <name evidence="6" type="ORF">GCM10011289_22490</name>
</gene>
<dbReference type="CDD" id="cd00833">
    <property type="entry name" value="PKS"/>
    <property type="match status" value="1"/>
</dbReference>
<dbReference type="InterPro" id="IPR036736">
    <property type="entry name" value="ACP-like_sf"/>
</dbReference>
<dbReference type="SUPFAM" id="SSF47336">
    <property type="entry name" value="ACP-like"/>
    <property type="match status" value="1"/>
</dbReference>
<keyword evidence="7" id="KW-1185">Reference proteome</keyword>
<dbReference type="InterPro" id="IPR014043">
    <property type="entry name" value="Acyl_transferase_dom"/>
</dbReference>
<name>A0A918P3N7_9NEIS</name>
<dbReference type="GO" id="GO:0004315">
    <property type="term" value="F:3-oxoacyl-[acyl-carrier-protein] synthase activity"/>
    <property type="evidence" value="ECO:0007669"/>
    <property type="project" value="InterPro"/>
</dbReference>
<dbReference type="EMBL" id="BMYX01000012">
    <property type="protein sequence ID" value="GGY18485.1"/>
    <property type="molecule type" value="Genomic_DNA"/>
</dbReference>
<dbReference type="SMART" id="SM00825">
    <property type="entry name" value="PKS_KS"/>
    <property type="match status" value="1"/>
</dbReference>
<dbReference type="GO" id="GO:0071770">
    <property type="term" value="P:DIM/DIP cell wall layer assembly"/>
    <property type="evidence" value="ECO:0007669"/>
    <property type="project" value="TreeGrafter"/>
</dbReference>
<dbReference type="Pfam" id="PF22621">
    <property type="entry name" value="CurL-like_PKS_C"/>
    <property type="match status" value="1"/>
</dbReference>
<dbReference type="InterPro" id="IPR016035">
    <property type="entry name" value="Acyl_Trfase/lysoPLipase"/>
</dbReference>
<dbReference type="InterPro" id="IPR016036">
    <property type="entry name" value="Malonyl_transacylase_ACP-bd"/>
</dbReference>
<reference evidence="6" key="1">
    <citation type="journal article" date="2014" name="Int. J. Syst. Evol. Microbiol.">
        <title>Complete genome sequence of Corynebacterium casei LMG S-19264T (=DSM 44701T), isolated from a smear-ripened cheese.</title>
        <authorList>
            <consortium name="US DOE Joint Genome Institute (JGI-PGF)"/>
            <person name="Walter F."/>
            <person name="Albersmeier A."/>
            <person name="Kalinowski J."/>
            <person name="Ruckert C."/>
        </authorList>
    </citation>
    <scope>NUCLEOTIDE SEQUENCE</scope>
    <source>
        <strain evidence="6">KCTC 32182</strain>
    </source>
</reference>
<keyword evidence="2" id="KW-0597">Phosphoprotein</keyword>
<dbReference type="InterPro" id="IPR014031">
    <property type="entry name" value="Ketoacyl_synth_C"/>
</dbReference>
<protein>
    <recommendedName>
        <fullName evidence="8">Acyl transferase domain-containing protein</fullName>
    </recommendedName>
</protein>
<dbReference type="PROSITE" id="PS52004">
    <property type="entry name" value="KS3_2"/>
    <property type="match status" value="1"/>
</dbReference>
<dbReference type="GO" id="GO:0006633">
    <property type="term" value="P:fatty acid biosynthetic process"/>
    <property type="evidence" value="ECO:0007669"/>
    <property type="project" value="InterPro"/>
</dbReference>
<dbReference type="InterPro" id="IPR020841">
    <property type="entry name" value="PKS_Beta-ketoAc_synthase_dom"/>
</dbReference>
<dbReference type="Pfam" id="PF00109">
    <property type="entry name" value="ketoacyl-synt"/>
    <property type="match status" value="1"/>
</dbReference>
<dbReference type="PROSITE" id="PS00012">
    <property type="entry name" value="PHOSPHOPANTETHEINE"/>
    <property type="match status" value="1"/>
</dbReference>
<dbReference type="InterPro" id="IPR009081">
    <property type="entry name" value="PP-bd_ACP"/>
</dbReference>
<dbReference type="InterPro" id="IPR014030">
    <property type="entry name" value="Ketoacyl_synth_N"/>
</dbReference>
<dbReference type="GO" id="GO:0031177">
    <property type="term" value="F:phosphopantetheine binding"/>
    <property type="evidence" value="ECO:0007669"/>
    <property type="project" value="InterPro"/>
</dbReference>
<dbReference type="GO" id="GO:0004312">
    <property type="term" value="F:fatty acid synthase activity"/>
    <property type="evidence" value="ECO:0007669"/>
    <property type="project" value="TreeGrafter"/>
</dbReference>
<dbReference type="Gene3D" id="1.10.1200.10">
    <property type="entry name" value="ACP-like"/>
    <property type="match status" value="1"/>
</dbReference>
<evidence type="ECO:0008006" key="8">
    <source>
        <dbReference type="Google" id="ProtNLM"/>
    </source>
</evidence>
<dbReference type="PANTHER" id="PTHR43775">
    <property type="entry name" value="FATTY ACID SYNTHASE"/>
    <property type="match status" value="1"/>
</dbReference>
<dbReference type="InterPro" id="IPR050091">
    <property type="entry name" value="PKS_NRPS_Biosynth_Enz"/>
</dbReference>
<dbReference type="Gene3D" id="3.30.70.3290">
    <property type="match status" value="1"/>
</dbReference>
<dbReference type="InterPro" id="IPR018201">
    <property type="entry name" value="Ketoacyl_synth_AS"/>
</dbReference>
<evidence type="ECO:0000256" key="3">
    <source>
        <dbReference type="ARBA" id="ARBA00022679"/>
    </source>
</evidence>
<dbReference type="SUPFAM" id="SSF55048">
    <property type="entry name" value="Probable ACP-binding domain of malonyl-CoA ACP transacylase"/>
    <property type="match status" value="1"/>
</dbReference>
<dbReference type="InterPro" id="IPR020806">
    <property type="entry name" value="PKS_PP-bd"/>
</dbReference>
<dbReference type="InterPro" id="IPR001227">
    <property type="entry name" value="Ac_transferase_dom_sf"/>
</dbReference>
<dbReference type="GO" id="GO:0005886">
    <property type="term" value="C:plasma membrane"/>
    <property type="evidence" value="ECO:0007669"/>
    <property type="project" value="TreeGrafter"/>
</dbReference>
<dbReference type="Pfam" id="PF02801">
    <property type="entry name" value="Ketoacyl-synt_C"/>
    <property type="match status" value="1"/>
</dbReference>
<sequence>MTSGTGAYMDTSKQLLEQYPDAIAIVGMAGRFSGAADIAAFWDLLRTGSEARREYRRDELIANGADPAVVDDPAYVRAGMPLDGPECFDAGFFGVSDKQAHWMDPQIRVFLEVCWHAMEDAGYDVSRLGTRRVGVFAGSNPGAYLWRHLIDRMQGHNLAQWLEILTYNDKDYLTTWVSYKLGLRGPSMNIQTACSTSLVAVATACQNLLGYQCDMALAGAAALSLPDGQGYLHQPDTILSPDGHCRPFDADGAGTIMGNGVAAVVLKRLEDAIADNDRIDALILGAAVNNDAQRKMDFMAPGVEGQVEVIRLAHRLADVTPDSIDYVETHGTGTRLGDPIEWRALRLAFGEGRERERRCAVGAVKSNLGHLNTAAGVAGLIKTVLALRHEMLPATLHYRRPNPQLELENSPFFVNDVLRPWPRGPRVRRAGVSAFGFGGTNAHLVIQEGPDPGPQTAPAGGAGLFVLSARDAAGLERYRAAVGDWLGKAGRSAQLADLCFTAARGRKVFSHRLAVVARNVEELAAGLSGASGGRATVEGGKTAWIFSGQGGQYDGMARTLYLHESAFREAFDACVAALPAGAELPLAEWLSGRLPMGGALQSAATLQPLLFAVQYGLAASWRRAGSRPDVLLGHSLGEYVAACLAGVMTLPVAMAMVCARGRLLDSLPAGGGMLAARLSREAAQAWLDRGFGLDIAADNGPEQVVLSGGLSEIARLADALTAAGVQSVRLPVTHAFHSALLDPVLDRFEAELSGFAFRAPTLPLLSNLDGTVMREAPDARYWREHLRRCVAFRAMTGRLAEMGVTRALEIGPRPLLSGLVGPVLPQGCLAALTEGPDAHVAWLGQVGLAFTEGYLADVCGVCDTGRRTGFPGYPFARTRFGLTMAVAAGQGGTPPAEDVADSPQDSGDPLFDLVAGYWRDALGQARLSRSSDFFMLGGNSLAAIQIRAAILRDLDIDLPMADMMKMRTLGDVIDAIAAVLEAESESEVTS</sequence>
<dbReference type="PROSITE" id="PS50075">
    <property type="entry name" value="CARRIER"/>
    <property type="match status" value="1"/>
</dbReference>
<comment type="caution">
    <text evidence="6">The sequence shown here is derived from an EMBL/GenBank/DDBJ whole genome shotgun (WGS) entry which is preliminary data.</text>
</comment>
<evidence type="ECO:0000313" key="6">
    <source>
        <dbReference type="EMBL" id="GGY18485.1"/>
    </source>
</evidence>
<dbReference type="SUPFAM" id="SSF53901">
    <property type="entry name" value="Thiolase-like"/>
    <property type="match status" value="1"/>
</dbReference>
<dbReference type="InterPro" id="IPR016039">
    <property type="entry name" value="Thiolase-like"/>
</dbReference>
<accession>A0A918P3N7</accession>
<reference evidence="6" key="2">
    <citation type="submission" date="2020-09" db="EMBL/GenBank/DDBJ databases">
        <authorList>
            <person name="Sun Q."/>
            <person name="Kim S."/>
        </authorList>
    </citation>
    <scope>NUCLEOTIDE SEQUENCE</scope>
    <source>
        <strain evidence="6">KCTC 32182</strain>
    </source>
</reference>
<dbReference type="Gene3D" id="3.40.366.10">
    <property type="entry name" value="Malonyl-Coenzyme A Acyl Carrier Protein, domain 2"/>
    <property type="match status" value="1"/>
</dbReference>
<dbReference type="PROSITE" id="PS00606">
    <property type="entry name" value="KS3_1"/>
    <property type="match status" value="1"/>
</dbReference>
<dbReference type="Pfam" id="PF00698">
    <property type="entry name" value="Acyl_transf_1"/>
    <property type="match status" value="1"/>
</dbReference>
<dbReference type="SMART" id="SM00827">
    <property type="entry name" value="PKS_AT"/>
    <property type="match status" value="1"/>
</dbReference>
<evidence type="ECO:0000256" key="2">
    <source>
        <dbReference type="ARBA" id="ARBA00022553"/>
    </source>
</evidence>